<sequence>MHLVKLLMGCFVFILGNLAVAADFPIYQLKAAQNLQDGIWSWKSTMRPHKSTAADHSERGCIKIKDFIKQQTDEMRESIPQECKTQITSDQPNEGRMALQCSGAFSGFKVNYRVQRVSANHLIVEAKMPSNTTLIHEYKREGVCK</sequence>
<dbReference type="Proteomes" id="UP000644140">
    <property type="component" value="Chromosome"/>
</dbReference>
<dbReference type="EMBL" id="CP092085">
    <property type="protein sequence ID" value="UUN98039.1"/>
    <property type="molecule type" value="Genomic_DNA"/>
</dbReference>
<evidence type="ECO:0000313" key="2">
    <source>
        <dbReference type="Proteomes" id="UP000644140"/>
    </source>
</evidence>
<dbReference type="RefSeq" id="WP_046760651.1">
    <property type="nucleotide sequence ID" value="NZ_BKNL01000006.1"/>
</dbReference>
<proteinExistence type="predicted"/>
<dbReference type="AlphaFoldDB" id="A0A430GQI3"/>
<reference evidence="1" key="1">
    <citation type="submission" date="2022-02" db="EMBL/GenBank/DDBJ databases">
        <title>Characterization of Tn125 harboring carbapenem-resistant Acinetobacter bereziniae clinical isolates.</title>
        <authorList>
            <person name="Wong N.-K."/>
            <person name="Pan Q."/>
        </authorList>
    </citation>
    <scope>NUCLEOTIDE SEQUENCE</scope>
    <source>
        <strain evidence="1">GD03393</strain>
    </source>
</reference>
<gene>
    <name evidence="1" type="ORF">I9054_000745</name>
</gene>
<evidence type="ECO:0000313" key="1">
    <source>
        <dbReference type="EMBL" id="UUN98039.1"/>
    </source>
</evidence>
<organism evidence="1 2">
    <name type="scientific">Acinetobacter bereziniae</name>
    <name type="common">Acinetobacter genomosp. 10</name>
    <dbReference type="NCBI Taxonomy" id="106648"/>
    <lineage>
        <taxon>Bacteria</taxon>
        <taxon>Pseudomonadati</taxon>
        <taxon>Pseudomonadota</taxon>
        <taxon>Gammaproteobacteria</taxon>
        <taxon>Moraxellales</taxon>
        <taxon>Moraxellaceae</taxon>
        <taxon>Acinetobacter</taxon>
    </lineage>
</organism>
<accession>A0A430GQI3</accession>
<protein>
    <submittedName>
        <fullName evidence="1">Uncharacterized protein</fullName>
    </submittedName>
</protein>
<name>A0A430GQI3_ACIBZ</name>